<dbReference type="Proteomes" id="UP000250266">
    <property type="component" value="Unassembled WGS sequence"/>
</dbReference>
<dbReference type="InterPro" id="IPR057530">
    <property type="entry name" value="TIM-barrel_MTC6"/>
</dbReference>
<evidence type="ECO:0000256" key="3">
    <source>
        <dbReference type="ARBA" id="ARBA00022729"/>
    </source>
</evidence>
<dbReference type="AlphaFoldDB" id="A0A8E2E6I8"/>
<evidence type="ECO:0000256" key="1">
    <source>
        <dbReference type="ARBA" id="ARBA00004479"/>
    </source>
</evidence>
<evidence type="ECO:0000256" key="7">
    <source>
        <dbReference type="ARBA" id="ARBA00037703"/>
    </source>
</evidence>
<gene>
    <name evidence="12" type="ORF">K432DRAFT_394978</name>
</gene>
<comment type="subcellular location">
    <subcellularLocation>
        <location evidence="1">Membrane</location>
        <topology evidence="1">Single-pass type I membrane protein</topology>
    </subcellularLocation>
</comment>
<dbReference type="CDD" id="cd00037">
    <property type="entry name" value="CLECT"/>
    <property type="match status" value="1"/>
</dbReference>
<keyword evidence="5 10" id="KW-0472">Membrane</keyword>
<evidence type="ECO:0000313" key="13">
    <source>
        <dbReference type="Proteomes" id="UP000250266"/>
    </source>
</evidence>
<dbReference type="InterPro" id="IPR016186">
    <property type="entry name" value="C-type_lectin-like/link_sf"/>
</dbReference>
<evidence type="ECO:0000256" key="5">
    <source>
        <dbReference type="ARBA" id="ARBA00023136"/>
    </source>
</evidence>
<evidence type="ECO:0000256" key="6">
    <source>
        <dbReference type="ARBA" id="ARBA00023180"/>
    </source>
</evidence>
<name>A0A8E2E6I8_9PEZI</name>
<comment type="function">
    <text evidence="7">May be involved in telomere capping.</text>
</comment>
<evidence type="ECO:0000259" key="11">
    <source>
        <dbReference type="Pfam" id="PF25506"/>
    </source>
</evidence>
<dbReference type="EMBL" id="KV745075">
    <property type="protein sequence ID" value="OCK78180.1"/>
    <property type="molecule type" value="Genomic_DNA"/>
</dbReference>
<evidence type="ECO:0000256" key="4">
    <source>
        <dbReference type="ARBA" id="ARBA00022989"/>
    </source>
</evidence>
<protein>
    <recommendedName>
        <fullName evidence="9">Maintenance of telomere capping protein 6</fullName>
    </recommendedName>
</protein>
<evidence type="ECO:0000313" key="12">
    <source>
        <dbReference type="EMBL" id="OCK78180.1"/>
    </source>
</evidence>
<dbReference type="OrthoDB" id="5573651at2759"/>
<evidence type="ECO:0000256" key="2">
    <source>
        <dbReference type="ARBA" id="ARBA00022692"/>
    </source>
</evidence>
<keyword evidence="2 10" id="KW-0812">Transmembrane</keyword>
<sequence length="667" mass="71452">MSSLYSPDPSATLIPPWTTAFRSQRDLSLQIPINFVTVAAVSLQAACFSNNQYEDAAARKCVSNLLASGFRRFIVDLYWDSGRSVWSLCPVQIPESAPPLNEATSVAAVSSTSAETLASAQISARDALSTCEVASPTSSLMNLHFQLFERQASTTARAGSNSTTARVTPSSSLSLLNFTNPTTSFSSPAPSPTVIFTGGEEPLIEIGPYNCTSTIDFAFLAGILSSYLDNTGNTLEAVLTYLILNIHAAAPYSSPTSPAQQPSSTTLPSPENLLSHLLSSNLSSYLYTPSMLEAERGDLNSSWYSVALSNQPASEYYQTEIGAKDTISTPDGWPAETYMEFRRYLRLITSFGTIDPQMAYYNTSGDASAIFPSDYTRVLDNVSINSTGSVTNGCLFDPNATTITPRTNSSWALSLVSNLSNMGPAPNTTIPIPAITNLMACGVSPLLNTSISNSTADANPLPYLSFAHSTLWSWAPGEPKNTSDTLPDSSTHLRCAAMYGGSSAGRWHAVDCASKHRAACRRDAPYAWVVTTNLVDYASADDSCPGNSSFAVPRTALENSYLYAAVVSPLPPSENNDPGDIPIVFLNLNALDLPNCWVAGVNSTCPYRSPAATDETRVVVIPTVAAVIVFLLAALTLFVKCAANRRDLRRGKRRREVSGWDYEGVPS</sequence>
<dbReference type="InterPro" id="IPR051008">
    <property type="entry name" value="Telomere_Capping_Maintenance"/>
</dbReference>
<keyword evidence="6" id="KW-0325">Glycoprotein</keyword>
<comment type="similarity">
    <text evidence="8">Belongs to the MTC6 family.</text>
</comment>
<reference evidence="12 13" key="1">
    <citation type="journal article" date="2016" name="Nat. Commun.">
        <title>Ectomycorrhizal ecology is imprinted in the genome of the dominant symbiotic fungus Cenococcum geophilum.</title>
        <authorList>
            <consortium name="DOE Joint Genome Institute"/>
            <person name="Peter M."/>
            <person name="Kohler A."/>
            <person name="Ohm R.A."/>
            <person name="Kuo A."/>
            <person name="Krutzmann J."/>
            <person name="Morin E."/>
            <person name="Arend M."/>
            <person name="Barry K.W."/>
            <person name="Binder M."/>
            <person name="Choi C."/>
            <person name="Clum A."/>
            <person name="Copeland A."/>
            <person name="Grisel N."/>
            <person name="Haridas S."/>
            <person name="Kipfer T."/>
            <person name="LaButti K."/>
            <person name="Lindquist E."/>
            <person name="Lipzen A."/>
            <person name="Maire R."/>
            <person name="Meier B."/>
            <person name="Mihaltcheva S."/>
            <person name="Molinier V."/>
            <person name="Murat C."/>
            <person name="Poggeler S."/>
            <person name="Quandt C.A."/>
            <person name="Sperisen C."/>
            <person name="Tritt A."/>
            <person name="Tisserant E."/>
            <person name="Crous P.W."/>
            <person name="Henrissat B."/>
            <person name="Nehls U."/>
            <person name="Egli S."/>
            <person name="Spatafora J.W."/>
            <person name="Grigoriev I.V."/>
            <person name="Martin F.M."/>
        </authorList>
    </citation>
    <scope>NUCLEOTIDE SEQUENCE [LARGE SCALE GENOMIC DNA]</scope>
    <source>
        <strain evidence="12 13">CBS 459.81</strain>
    </source>
</reference>
<evidence type="ECO:0000256" key="9">
    <source>
        <dbReference type="ARBA" id="ARBA00039865"/>
    </source>
</evidence>
<keyword evidence="4 10" id="KW-1133">Transmembrane helix</keyword>
<dbReference type="GO" id="GO:0016020">
    <property type="term" value="C:membrane"/>
    <property type="evidence" value="ECO:0007669"/>
    <property type="project" value="UniProtKB-SubCell"/>
</dbReference>
<dbReference type="PANTHER" id="PTHR35518">
    <property type="entry name" value="MAINTENANCE OF TELOMOERE CAPPING"/>
    <property type="match status" value="1"/>
</dbReference>
<organism evidence="12 13">
    <name type="scientific">Lepidopterella palustris CBS 459.81</name>
    <dbReference type="NCBI Taxonomy" id="1314670"/>
    <lineage>
        <taxon>Eukaryota</taxon>
        <taxon>Fungi</taxon>
        <taxon>Dikarya</taxon>
        <taxon>Ascomycota</taxon>
        <taxon>Pezizomycotina</taxon>
        <taxon>Dothideomycetes</taxon>
        <taxon>Pleosporomycetidae</taxon>
        <taxon>Mytilinidiales</taxon>
        <taxon>Argynnaceae</taxon>
        <taxon>Lepidopterella</taxon>
    </lineage>
</organism>
<dbReference type="SUPFAM" id="SSF56436">
    <property type="entry name" value="C-type lectin-like"/>
    <property type="match status" value="1"/>
</dbReference>
<feature type="transmembrane region" description="Helical" evidence="10">
    <location>
        <begin position="619"/>
        <end position="643"/>
    </location>
</feature>
<evidence type="ECO:0000256" key="10">
    <source>
        <dbReference type="SAM" id="Phobius"/>
    </source>
</evidence>
<accession>A0A8E2E6I8</accession>
<dbReference type="Gene3D" id="3.10.100.10">
    <property type="entry name" value="Mannose-Binding Protein A, subunit A"/>
    <property type="match status" value="1"/>
</dbReference>
<evidence type="ECO:0000256" key="8">
    <source>
        <dbReference type="ARBA" id="ARBA00038159"/>
    </source>
</evidence>
<keyword evidence="3" id="KW-0732">Signal</keyword>
<dbReference type="PANTHER" id="PTHR35518:SF2">
    <property type="entry name" value="MAINTENANCE OF TELOMERE CAPPING PROTEIN 6"/>
    <property type="match status" value="1"/>
</dbReference>
<keyword evidence="13" id="KW-1185">Reference proteome</keyword>
<proteinExistence type="inferred from homology"/>
<feature type="domain" description="MTC6 partial TIM-barrel" evidence="11">
    <location>
        <begin position="18"/>
        <end position="455"/>
    </location>
</feature>
<dbReference type="Pfam" id="PF25506">
    <property type="entry name" value="TIM-barrel_MTC6"/>
    <property type="match status" value="1"/>
</dbReference>
<dbReference type="InterPro" id="IPR016187">
    <property type="entry name" value="CTDL_fold"/>
</dbReference>